<dbReference type="SUPFAM" id="SSF103473">
    <property type="entry name" value="MFS general substrate transporter"/>
    <property type="match status" value="1"/>
</dbReference>
<feature type="transmembrane region" description="Helical" evidence="8">
    <location>
        <begin position="281"/>
        <end position="308"/>
    </location>
</feature>
<evidence type="ECO:0000313" key="10">
    <source>
        <dbReference type="EMBL" id="MDU0345061.1"/>
    </source>
</evidence>
<comment type="subcellular location">
    <subcellularLocation>
        <location evidence="1">Cell membrane</location>
        <topology evidence="1">Multi-pass membrane protein</topology>
    </subcellularLocation>
</comment>
<dbReference type="PANTHER" id="PTHR42718">
    <property type="entry name" value="MAJOR FACILITATOR SUPERFAMILY MULTIDRUG TRANSPORTER MFSC"/>
    <property type="match status" value="1"/>
</dbReference>
<evidence type="ECO:0000256" key="7">
    <source>
        <dbReference type="ARBA" id="ARBA00023136"/>
    </source>
</evidence>
<feature type="transmembrane region" description="Helical" evidence="8">
    <location>
        <begin position="90"/>
        <end position="117"/>
    </location>
</feature>
<keyword evidence="3" id="KW-0813">Transport</keyword>
<feature type="transmembrane region" description="Helical" evidence="8">
    <location>
        <begin position="349"/>
        <end position="367"/>
    </location>
</feature>
<feature type="transmembrane region" description="Helical" evidence="8">
    <location>
        <begin position="149"/>
        <end position="171"/>
    </location>
</feature>
<dbReference type="PRINTS" id="PR01036">
    <property type="entry name" value="TCRTETB"/>
</dbReference>
<feature type="transmembrane region" description="Helical" evidence="8">
    <location>
        <begin position="314"/>
        <end position="337"/>
    </location>
</feature>
<feature type="transmembrane region" description="Helical" evidence="8">
    <location>
        <begin position="420"/>
        <end position="442"/>
    </location>
</feature>
<feature type="transmembrane region" description="Helical" evidence="8">
    <location>
        <begin position="373"/>
        <end position="399"/>
    </location>
</feature>
<evidence type="ECO:0000256" key="5">
    <source>
        <dbReference type="ARBA" id="ARBA00022692"/>
    </source>
</evidence>
<dbReference type="Gene3D" id="1.20.1720.10">
    <property type="entry name" value="Multidrug resistance protein D"/>
    <property type="match status" value="1"/>
</dbReference>
<keyword evidence="4" id="KW-1003">Cell membrane</keyword>
<comment type="caution">
    <text evidence="10">The sequence shown here is derived from an EMBL/GenBank/DDBJ whole genome shotgun (WGS) entry which is preliminary data.</text>
</comment>
<dbReference type="EMBL" id="JAWDIT010000002">
    <property type="protein sequence ID" value="MDU0345061.1"/>
    <property type="molecule type" value="Genomic_DNA"/>
</dbReference>
<reference evidence="10 11" key="1">
    <citation type="submission" date="2023-09" db="EMBL/GenBank/DDBJ databases">
        <title>Microbacterium fusihabitans sp. nov., Microbacterium phycihabitans sp. nov., and Microbacterium cervinum sp. nov., isolated from dried seaweeds of beach.</title>
        <authorList>
            <person name="Lee S.D."/>
        </authorList>
    </citation>
    <scope>NUCLEOTIDE SEQUENCE [LARGE SCALE GENOMIC DNA]</scope>
    <source>
        <strain evidence="10 11">KSW2-29</strain>
    </source>
</reference>
<dbReference type="RefSeq" id="WP_316003715.1">
    <property type="nucleotide sequence ID" value="NZ_JAWDIT010000002.1"/>
</dbReference>
<sequence>MVSTGTVPTAPPGATAKPAVRPGAVIALLVVAAFVVILNETIMGVALPELMRELDITAATAQWLTTAFLLTMAVVIPTTGFLIQRFPLRTLFFTAMGLFTLGTVIAAIAPGFGVLLIGRIVQASGTAIMIPLLFTTVLNVVPANRRGRMMGLISIVISVAPAVGPTVSGLILSAFPWRAMFIVMVPIALVAIALGARWVQNLTATRRVTLDVLSVVLSALAFGGIIFGLSSIGEAAGGHAIVPVWVPLAIGVVALAAFVVRQLRLGATDRVLLNLAVFRHSTFTIAVVLVIVAMTTLFGVLILLPLYLQNVLGLGALPTGLMLLPGGLLMGLMAPIVGNLFDRFGARPLVLPGAVVASVALWGFSTLSTSTPIGFVIAVHCVLSLGLAFMFTPLMTSALGSLPRELYPHGSAIVSTVQQLAGAAGTAVFVTLMTVGAAGSAAQGAAVVDATATGIHSAFFVAACLSLAVIVLAAFVRTPTQVEGGEGMPAH</sequence>
<feature type="transmembrane region" description="Helical" evidence="8">
    <location>
        <begin position="63"/>
        <end position="83"/>
    </location>
</feature>
<dbReference type="InterPro" id="IPR036259">
    <property type="entry name" value="MFS_trans_sf"/>
</dbReference>
<dbReference type="PANTHER" id="PTHR42718:SF9">
    <property type="entry name" value="MAJOR FACILITATOR SUPERFAMILY MULTIDRUG TRANSPORTER MFSC"/>
    <property type="match status" value="1"/>
</dbReference>
<feature type="transmembrane region" description="Helical" evidence="8">
    <location>
        <begin position="177"/>
        <end position="196"/>
    </location>
</feature>
<dbReference type="CDD" id="cd17503">
    <property type="entry name" value="MFS_LmrB_MDR_like"/>
    <property type="match status" value="1"/>
</dbReference>
<evidence type="ECO:0000256" key="4">
    <source>
        <dbReference type="ARBA" id="ARBA00022475"/>
    </source>
</evidence>
<keyword evidence="7 8" id="KW-0472">Membrane</keyword>
<evidence type="ECO:0000256" key="2">
    <source>
        <dbReference type="ARBA" id="ARBA00008537"/>
    </source>
</evidence>
<feature type="transmembrane region" description="Helical" evidence="8">
    <location>
        <begin position="454"/>
        <end position="476"/>
    </location>
</feature>
<gene>
    <name evidence="10" type="ORF">RWH44_05040</name>
</gene>
<evidence type="ECO:0000256" key="3">
    <source>
        <dbReference type="ARBA" id="ARBA00022448"/>
    </source>
</evidence>
<feature type="transmembrane region" description="Helical" evidence="8">
    <location>
        <begin position="208"/>
        <end position="229"/>
    </location>
</feature>
<proteinExistence type="inferred from homology"/>
<dbReference type="InterPro" id="IPR020846">
    <property type="entry name" value="MFS_dom"/>
</dbReference>
<keyword evidence="6 8" id="KW-1133">Transmembrane helix</keyword>
<keyword evidence="11" id="KW-1185">Reference proteome</keyword>
<comment type="similarity">
    <text evidence="2">Belongs to the major facilitator superfamily. EmrB family.</text>
</comment>
<keyword evidence="5 8" id="KW-0812">Transmembrane</keyword>
<feature type="transmembrane region" description="Helical" evidence="8">
    <location>
        <begin position="123"/>
        <end position="142"/>
    </location>
</feature>
<dbReference type="InterPro" id="IPR011701">
    <property type="entry name" value="MFS"/>
</dbReference>
<evidence type="ECO:0000256" key="6">
    <source>
        <dbReference type="ARBA" id="ARBA00022989"/>
    </source>
</evidence>
<dbReference type="InterPro" id="IPR004638">
    <property type="entry name" value="EmrB-like"/>
</dbReference>
<organism evidence="10 11">
    <name type="scientific">Microbacterium phycohabitans</name>
    <dbReference type="NCBI Taxonomy" id="3075993"/>
    <lineage>
        <taxon>Bacteria</taxon>
        <taxon>Bacillati</taxon>
        <taxon>Actinomycetota</taxon>
        <taxon>Actinomycetes</taxon>
        <taxon>Micrococcales</taxon>
        <taxon>Microbacteriaceae</taxon>
        <taxon>Microbacterium</taxon>
    </lineage>
</organism>
<dbReference type="Gene3D" id="1.20.1250.20">
    <property type="entry name" value="MFS general substrate transporter like domains"/>
    <property type="match status" value="1"/>
</dbReference>
<dbReference type="PROSITE" id="PS50850">
    <property type="entry name" value="MFS"/>
    <property type="match status" value="1"/>
</dbReference>
<name>A0ABU3SJS7_9MICO</name>
<evidence type="ECO:0000256" key="1">
    <source>
        <dbReference type="ARBA" id="ARBA00004651"/>
    </source>
</evidence>
<feature type="transmembrane region" description="Helical" evidence="8">
    <location>
        <begin position="24"/>
        <end position="43"/>
    </location>
</feature>
<protein>
    <submittedName>
        <fullName evidence="10">MDR family MFS transporter</fullName>
    </submittedName>
</protein>
<dbReference type="NCBIfam" id="TIGR00711">
    <property type="entry name" value="efflux_EmrB"/>
    <property type="match status" value="1"/>
</dbReference>
<evidence type="ECO:0000259" key="9">
    <source>
        <dbReference type="PROSITE" id="PS50850"/>
    </source>
</evidence>
<evidence type="ECO:0000313" key="11">
    <source>
        <dbReference type="Proteomes" id="UP001261125"/>
    </source>
</evidence>
<dbReference type="Pfam" id="PF07690">
    <property type="entry name" value="MFS_1"/>
    <property type="match status" value="1"/>
</dbReference>
<feature type="transmembrane region" description="Helical" evidence="8">
    <location>
        <begin position="241"/>
        <end position="260"/>
    </location>
</feature>
<evidence type="ECO:0000256" key="8">
    <source>
        <dbReference type="SAM" id="Phobius"/>
    </source>
</evidence>
<accession>A0ABU3SJS7</accession>
<feature type="domain" description="Major facilitator superfamily (MFS) profile" evidence="9">
    <location>
        <begin position="25"/>
        <end position="481"/>
    </location>
</feature>
<dbReference type="Proteomes" id="UP001261125">
    <property type="component" value="Unassembled WGS sequence"/>
</dbReference>